<dbReference type="EMBL" id="RCMK01000475">
    <property type="protein sequence ID" value="KAG2926586.1"/>
    <property type="molecule type" value="Genomic_DNA"/>
</dbReference>
<comment type="caution">
    <text evidence="8">The sequence shown here is derived from an EMBL/GenBank/DDBJ whole genome shotgun (WGS) entry which is preliminary data.</text>
</comment>
<dbReference type="EMBL" id="JAENGZ010000072">
    <property type="protein sequence ID" value="KAG6970498.1"/>
    <property type="molecule type" value="Genomic_DNA"/>
</dbReference>
<feature type="signal peptide" evidence="1">
    <location>
        <begin position="1"/>
        <end position="22"/>
    </location>
</feature>
<evidence type="ECO:0000313" key="6">
    <source>
        <dbReference type="EMBL" id="KAG3223865.1"/>
    </source>
</evidence>
<dbReference type="Proteomes" id="UP000251314">
    <property type="component" value="Unassembled WGS sequence"/>
</dbReference>
<dbReference type="AlphaFoldDB" id="A0A329SMR6"/>
<protein>
    <recommendedName>
        <fullName evidence="10">RxLR effector protein</fullName>
    </recommendedName>
</protein>
<evidence type="ECO:0000313" key="7">
    <source>
        <dbReference type="EMBL" id="KAG6970498.1"/>
    </source>
</evidence>
<dbReference type="OrthoDB" id="118512at2759"/>
<sequence length="122" mass="12855">MNFFKPVLLLALVARQLDTSAAQDASAQIAQIGTDAVSRAEDTSSITSSVSAALARINPAGGPLQETIAQLVDLANANAAANDELNTKLQALLDSISQSYTDTEDNVSSIFNGRNLRAEDYK</sequence>
<proteinExistence type="predicted"/>
<dbReference type="EMBL" id="RCML01000341">
    <property type="protein sequence ID" value="KAG2980149.1"/>
    <property type="molecule type" value="Genomic_DNA"/>
</dbReference>
<evidence type="ECO:0000313" key="2">
    <source>
        <dbReference type="EMBL" id="KAG2861081.1"/>
    </source>
</evidence>
<dbReference type="VEuPathDB" id="FungiDB:PC110_g5865"/>
<dbReference type="Proteomes" id="UP000760860">
    <property type="component" value="Unassembled WGS sequence"/>
</dbReference>
<dbReference type="Proteomes" id="UP000774804">
    <property type="component" value="Unassembled WGS sequence"/>
</dbReference>
<evidence type="ECO:0000313" key="3">
    <source>
        <dbReference type="EMBL" id="KAG2908529.1"/>
    </source>
</evidence>
<accession>A0A329SMR6</accession>
<dbReference type="EMBL" id="RCMV01000131">
    <property type="protein sequence ID" value="KAG3223865.1"/>
    <property type="molecule type" value="Genomic_DNA"/>
</dbReference>
<evidence type="ECO:0000313" key="9">
    <source>
        <dbReference type="Proteomes" id="UP000251314"/>
    </source>
</evidence>
<dbReference type="Proteomes" id="UP000697107">
    <property type="component" value="Unassembled WGS sequence"/>
</dbReference>
<evidence type="ECO:0000313" key="8">
    <source>
        <dbReference type="EMBL" id="RAW37871.1"/>
    </source>
</evidence>
<keyword evidence="1" id="KW-0732">Signal</keyword>
<dbReference type="EMBL" id="RCMG01000165">
    <property type="protein sequence ID" value="KAG2861081.1"/>
    <property type="molecule type" value="Genomic_DNA"/>
</dbReference>
<organism evidence="8 9">
    <name type="scientific">Phytophthora cactorum</name>
    <dbReference type="NCBI Taxonomy" id="29920"/>
    <lineage>
        <taxon>Eukaryota</taxon>
        <taxon>Sar</taxon>
        <taxon>Stramenopiles</taxon>
        <taxon>Oomycota</taxon>
        <taxon>Peronosporomycetes</taxon>
        <taxon>Peronosporales</taxon>
        <taxon>Peronosporaceae</taxon>
        <taxon>Phytophthora</taxon>
    </lineage>
</organism>
<evidence type="ECO:0000313" key="5">
    <source>
        <dbReference type="EMBL" id="KAG2980149.1"/>
    </source>
</evidence>
<dbReference type="Proteomes" id="UP000688947">
    <property type="component" value="Unassembled WGS sequence"/>
</dbReference>
<evidence type="ECO:0000256" key="1">
    <source>
        <dbReference type="SAM" id="SignalP"/>
    </source>
</evidence>
<reference evidence="2" key="2">
    <citation type="submission" date="2018-10" db="EMBL/GenBank/DDBJ databases">
        <title>Effector identification in a new, highly contiguous assembly of the strawberry crown rot pathogen Phytophthora cactorum.</title>
        <authorList>
            <person name="Armitage A.D."/>
            <person name="Nellist C.F."/>
            <person name="Bates H."/>
            <person name="Vickerstaff R.J."/>
            <person name="Harrison R.J."/>
        </authorList>
    </citation>
    <scope>NUCLEOTIDE SEQUENCE</scope>
    <source>
        <strain evidence="2">15-7</strain>
        <strain evidence="3">4032</strain>
        <strain evidence="4">4040</strain>
        <strain evidence="5">P415</strain>
        <strain evidence="6">P421</strain>
    </source>
</reference>
<gene>
    <name evidence="7" type="ORF">JG687_00002587</name>
    <name evidence="8" type="ORF">PC110_g5865</name>
    <name evidence="2" type="ORF">PC113_g7508</name>
    <name evidence="3" type="ORF">PC115_g13557</name>
    <name evidence="4" type="ORF">PC117_g14818</name>
    <name evidence="5" type="ORF">PC118_g11332</name>
    <name evidence="6" type="ORF">PC129_g5459</name>
</gene>
<feature type="chain" id="PRO_5039985924" description="RxLR effector protein" evidence="1">
    <location>
        <begin position="23"/>
        <end position="122"/>
    </location>
</feature>
<dbReference type="Proteomes" id="UP000735874">
    <property type="component" value="Unassembled WGS sequence"/>
</dbReference>
<keyword evidence="9" id="KW-1185">Reference proteome</keyword>
<dbReference type="EMBL" id="MJFZ01000101">
    <property type="protein sequence ID" value="RAW37871.1"/>
    <property type="molecule type" value="Genomic_DNA"/>
</dbReference>
<evidence type="ECO:0008006" key="10">
    <source>
        <dbReference type="Google" id="ProtNLM"/>
    </source>
</evidence>
<dbReference type="EMBL" id="RCMI01000487">
    <property type="protein sequence ID" value="KAG2908529.1"/>
    <property type="molecule type" value="Genomic_DNA"/>
</dbReference>
<dbReference type="Proteomes" id="UP000736787">
    <property type="component" value="Unassembled WGS sequence"/>
</dbReference>
<reference evidence="7" key="3">
    <citation type="submission" date="2021-01" db="EMBL/GenBank/DDBJ databases">
        <title>Phytophthora aleatoria, a newly-described species from Pinus radiata is distinct from Phytophthora cactorum isolates based on comparative genomics.</title>
        <authorList>
            <person name="Mcdougal R."/>
            <person name="Panda P."/>
            <person name="Williams N."/>
            <person name="Studholme D.J."/>
        </authorList>
    </citation>
    <scope>NUCLEOTIDE SEQUENCE</scope>
    <source>
        <strain evidence="7">NZFS 3830</strain>
    </source>
</reference>
<reference evidence="8 9" key="1">
    <citation type="submission" date="2018-01" db="EMBL/GenBank/DDBJ databases">
        <title>Draft genome of the strawberry crown rot pathogen Phytophthora cactorum.</title>
        <authorList>
            <person name="Armitage A.D."/>
            <person name="Lysoe E."/>
            <person name="Nellist C.F."/>
            <person name="Harrison R.J."/>
            <person name="Brurberg M.B."/>
        </authorList>
    </citation>
    <scope>NUCLEOTIDE SEQUENCE [LARGE SCALE GENOMIC DNA]</scope>
    <source>
        <strain evidence="8 9">10300</strain>
    </source>
</reference>
<name>A0A329SMR6_9STRA</name>
<evidence type="ECO:0000313" key="4">
    <source>
        <dbReference type="EMBL" id="KAG2926586.1"/>
    </source>
</evidence>